<dbReference type="AlphaFoldDB" id="A0A0M9GPE2"/>
<dbReference type="STRING" id="1514904.SU32_03130"/>
<dbReference type="OrthoDB" id="7582980at2"/>
<name>A0A0M9GPE2_9HYPH</name>
<gene>
    <name evidence="1" type="ORF">SU32_03130</name>
</gene>
<comment type="caution">
    <text evidence="1">The sequence shown here is derived from an EMBL/GenBank/DDBJ whole genome shotgun (WGS) entry which is preliminary data.</text>
</comment>
<proteinExistence type="predicted"/>
<accession>A0A0M9GPE2</accession>
<evidence type="ECO:0000313" key="2">
    <source>
        <dbReference type="Proteomes" id="UP000038011"/>
    </source>
</evidence>
<dbReference type="PATRIC" id="fig|1514904.3.peg.2331"/>
<protein>
    <recommendedName>
        <fullName evidence="3">Phage tail assembly chaperone</fullName>
    </recommendedName>
</protein>
<evidence type="ECO:0000313" key="1">
    <source>
        <dbReference type="EMBL" id="KPB02279.1"/>
    </source>
</evidence>
<dbReference type="EMBL" id="JXMU01000003">
    <property type="protein sequence ID" value="KPB02279.1"/>
    <property type="molecule type" value="Genomic_DNA"/>
</dbReference>
<reference evidence="1 2" key="1">
    <citation type="submission" date="2015-01" db="EMBL/GenBank/DDBJ databases">
        <title>Ahrensia donghaiensis sp. nov., a novel dimethylsulphoniopropionate-cleavage bacterium isolated from seawater and emended descriptions of the genus Ahrensia and Ahrensia kielensis.</title>
        <authorList>
            <person name="Liu J."/>
        </authorList>
    </citation>
    <scope>NUCLEOTIDE SEQUENCE [LARGE SCALE GENOMIC DNA]</scope>
    <source>
        <strain evidence="1 2">LZD062</strain>
    </source>
</reference>
<evidence type="ECO:0008006" key="3">
    <source>
        <dbReference type="Google" id="ProtNLM"/>
    </source>
</evidence>
<sequence length="62" mass="6882">MTFGLGTLKLPSEAFWRSTPLEISAALRAFSNAASVPPSRKQFEEMMARFPDTGFARNNSDE</sequence>
<organism evidence="1 2">
    <name type="scientific">Ahrensia marina</name>
    <dbReference type="NCBI Taxonomy" id="1514904"/>
    <lineage>
        <taxon>Bacteria</taxon>
        <taxon>Pseudomonadati</taxon>
        <taxon>Pseudomonadota</taxon>
        <taxon>Alphaproteobacteria</taxon>
        <taxon>Hyphomicrobiales</taxon>
        <taxon>Ahrensiaceae</taxon>
        <taxon>Ahrensia</taxon>
    </lineage>
</organism>
<dbReference type="Proteomes" id="UP000038011">
    <property type="component" value="Unassembled WGS sequence"/>
</dbReference>
<dbReference type="InterPro" id="IPR019056">
    <property type="entry name" value="Phage_TAC_6"/>
</dbReference>
<keyword evidence="2" id="KW-1185">Reference proteome</keyword>
<dbReference type="Pfam" id="PF09550">
    <property type="entry name" value="Phage_TAC_6"/>
    <property type="match status" value="1"/>
</dbReference>